<dbReference type="GO" id="GO:0016042">
    <property type="term" value="P:lipid catabolic process"/>
    <property type="evidence" value="ECO:0007669"/>
    <property type="project" value="UniProtKB-KW"/>
</dbReference>
<dbReference type="eggNOG" id="ENOG502QQP0">
    <property type="taxonomic scope" value="Eukaryota"/>
</dbReference>
<sequence length="395" mass="42718">MDAPLLVTFLVVVPVAVVVALLVASASAAAPRAFFVFGDSLVDNGNNNYLMTTARADAPPYGIDFPTHMPTGRFSNGLNIPDIISEHLGSQPALPYLSPDLRGDQLLVGANFASAGVGILNDTGIQFVNIIRIGQQLQNFQDYQQRLAEFVGEDAARQVVNNALVLITLGGNDFVNNYYLVPFSVRSRQFAIQDYVPYLISEYRKILTRLYELGARRVVVTGTGMIGCVPAELAMHSIDGECARDLTEAADLFNPQLVQMLSQLNADIGGDVFIAANTNRVSFDFMFNPQDYGFVTSKVACCGQGPYNGIGLCTPASNVCPNRDVYAYWDAFHPTERANRIIVGQFMHGSTDHITPMNISTILAMDNTQQGLGLPAAAAAASLHPISPWLADVHP</sequence>
<proteinExistence type="inferred from homology"/>
<dbReference type="Proteomes" id="UP000000768">
    <property type="component" value="Chromosome 6"/>
</dbReference>
<accession>A0A1Z5RDV4</accession>
<dbReference type="OMA" id="LENFQNY"/>
<dbReference type="InParanoid" id="A0A1Z5RDV4"/>
<dbReference type="OrthoDB" id="1600564at2759"/>
<dbReference type="KEGG" id="sbi:8064450"/>
<reference evidence="5" key="2">
    <citation type="journal article" date="2018" name="Plant J.">
        <title>The Sorghum bicolor reference genome: improved assembly, gene annotations, a transcriptome atlas, and signatures of genome organization.</title>
        <authorList>
            <person name="McCormick R.F."/>
            <person name="Truong S.K."/>
            <person name="Sreedasyam A."/>
            <person name="Jenkins J."/>
            <person name="Shu S."/>
            <person name="Sims D."/>
            <person name="Kennedy M."/>
            <person name="Amirebrahimi M."/>
            <person name="Weers B.D."/>
            <person name="McKinley B."/>
            <person name="Mattison A."/>
            <person name="Morishige D.T."/>
            <person name="Grimwood J."/>
            <person name="Schmutz J."/>
            <person name="Mullet J.E."/>
        </authorList>
    </citation>
    <scope>NUCLEOTIDE SEQUENCE [LARGE SCALE GENOMIC DNA]</scope>
    <source>
        <strain evidence="5">cv. BTx623</strain>
    </source>
</reference>
<dbReference type="PANTHER" id="PTHR45648">
    <property type="entry name" value="GDSL LIPASE/ACYLHYDROLASE FAMILY PROTEIN (AFU_ORTHOLOGUE AFUA_4G14700)"/>
    <property type="match status" value="1"/>
</dbReference>
<dbReference type="InterPro" id="IPR035669">
    <property type="entry name" value="SGNH_plant_lipase-like"/>
</dbReference>
<dbReference type="AlphaFoldDB" id="A0A1Z5RDV4"/>
<dbReference type="Gramene" id="OQU81918">
    <property type="protein sequence ID" value="OQU81918"/>
    <property type="gene ID" value="SORBI_3006G140801"/>
</dbReference>
<reference evidence="4 5" key="1">
    <citation type="journal article" date="2009" name="Nature">
        <title>The Sorghum bicolor genome and the diversification of grasses.</title>
        <authorList>
            <person name="Paterson A.H."/>
            <person name="Bowers J.E."/>
            <person name="Bruggmann R."/>
            <person name="Dubchak I."/>
            <person name="Grimwood J."/>
            <person name="Gundlach H."/>
            <person name="Haberer G."/>
            <person name="Hellsten U."/>
            <person name="Mitros T."/>
            <person name="Poliakov A."/>
            <person name="Schmutz J."/>
            <person name="Spannagl M."/>
            <person name="Tang H."/>
            <person name="Wang X."/>
            <person name="Wicker T."/>
            <person name="Bharti A.K."/>
            <person name="Chapman J."/>
            <person name="Feltus F.A."/>
            <person name="Gowik U."/>
            <person name="Grigoriev I.V."/>
            <person name="Lyons E."/>
            <person name="Maher C.A."/>
            <person name="Martis M."/>
            <person name="Narechania A."/>
            <person name="Otillar R.P."/>
            <person name="Penning B.W."/>
            <person name="Salamov A.A."/>
            <person name="Wang Y."/>
            <person name="Zhang L."/>
            <person name="Carpita N.C."/>
            <person name="Freeling M."/>
            <person name="Gingle A.R."/>
            <person name="Hash C.T."/>
            <person name="Keller B."/>
            <person name="Klein P."/>
            <person name="Kresovich S."/>
            <person name="McCann M.C."/>
            <person name="Ming R."/>
            <person name="Peterson D.G."/>
            <person name="Mehboob-ur-Rahman"/>
            <person name="Ware D."/>
            <person name="Westhoff P."/>
            <person name="Mayer K.F."/>
            <person name="Messing J."/>
            <person name="Rokhsar D.S."/>
        </authorList>
    </citation>
    <scope>NUCLEOTIDE SEQUENCE [LARGE SCALE GENOMIC DNA]</scope>
    <source>
        <strain evidence="5">cv. BTx623</strain>
    </source>
</reference>
<dbReference type="Pfam" id="PF00657">
    <property type="entry name" value="Lipase_GDSL"/>
    <property type="match status" value="1"/>
</dbReference>
<dbReference type="PANTHER" id="PTHR45648:SF21">
    <property type="entry name" value="OS04G0507700 PROTEIN"/>
    <property type="match status" value="1"/>
</dbReference>
<evidence type="ECO:0000313" key="4">
    <source>
        <dbReference type="EMBL" id="OQU81918.1"/>
    </source>
</evidence>
<keyword evidence="2" id="KW-0378">Hydrolase</keyword>
<dbReference type="InterPro" id="IPR036514">
    <property type="entry name" value="SGNH_hydro_sf"/>
</dbReference>
<organism evidence="4 5">
    <name type="scientific">Sorghum bicolor</name>
    <name type="common">Sorghum</name>
    <name type="synonym">Sorghum vulgare</name>
    <dbReference type="NCBI Taxonomy" id="4558"/>
    <lineage>
        <taxon>Eukaryota</taxon>
        <taxon>Viridiplantae</taxon>
        <taxon>Streptophyta</taxon>
        <taxon>Embryophyta</taxon>
        <taxon>Tracheophyta</taxon>
        <taxon>Spermatophyta</taxon>
        <taxon>Magnoliopsida</taxon>
        <taxon>Liliopsida</taxon>
        <taxon>Poales</taxon>
        <taxon>Poaceae</taxon>
        <taxon>PACMAD clade</taxon>
        <taxon>Panicoideae</taxon>
        <taxon>Andropogonodae</taxon>
        <taxon>Andropogoneae</taxon>
        <taxon>Sorghinae</taxon>
        <taxon>Sorghum</taxon>
    </lineage>
</organism>
<evidence type="ECO:0000256" key="1">
    <source>
        <dbReference type="ARBA" id="ARBA00008668"/>
    </source>
</evidence>
<keyword evidence="5" id="KW-1185">Reference proteome</keyword>
<name>A0A1Z5RDV4_SORBI</name>
<dbReference type="FunCoup" id="A0A1Z5RDV4">
    <property type="interactions" value="78"/>
</dbReference>
<evidence type="ECO:0000313" key="5">
    <source>
        <dbReference type="Proteomes" id="UP000000768"/>
    </source>
</evidence>
<evidence type="ECO:0000256" key="3">
    <source>
        <dbReference type="ARBA" id="ARBA00022963"/>
    </source>
</evidence>
<keyword evidence="3" id="KW-0443">Lipid metabolism</keyword>
<protein>
    <submittedName>
        <fullName evidence="4">Uncharacterized protein</fullName>
    </submittedName>
</protein>
<dbReference type="EMBL" id="CM000765">
    <property type="protein sequence ID" value="OQU81918.1"/>
    <property type="molecule type" value="Genomic_DNA"/>
</dbReference>
<keyword evidence="3" id="KW-0442">Lipid degradation</keyword>
<evidence type="ECO:0000256" key="2">
    <source>
        <dbReference type="ARBA" id="ARBA00022801"/>
    </source>
</evidence>
<gene>
    <name evidence="4" type="ORF">SORBI_3006G140801</name>
</gene>
<dbReference type="InterPro" id="IPR001087">
    <property type="entry name" value="GDSL"/>
</dbReference>
<dbReference type="Gene3D" id="3.40.50.1110">
    <property type="entry name" value="SGNH hydrolase"/>
    <property type="match status" value="1"/>
</dbReference>
<dbReference type="GO" id="GO:0016788">
    <property type="term" value="F:hydrolase activity, acting on ester bonds"/>
    <property type="evidence" value="ECO:0007669"/>
    <property type="project" value="InterPro"/>
</dbReference>
<comment type="similarity">
    <text evidence="1">Belongs to the 'GDSL' lipolytic enzyme family.</text>
</comment>
<dbReference type="InterPro" id="IPR051058">
    <property type="entry name" value="GDSL_Est/Lipase"/>
</dbReference>
<dbReference type="CDD" id="cd01837">
    <property type="entry name" value="SGNH_plant_lipase_like"/>
    <property type="match status" value="1"/>
</dbReference>
<dbReference type="SUPFAM" id="SSF52266">
    <property type="entry name" value="SGNH hydrolase"/>
    <property type="match status" value="1"/>
</dbReference>